<dbReference type="InterPro" id="IPR011993">
    <property type="entry name" value="PH-like_dom_sf"/>
</dbReference>
<protein>
    <recommendedName>
        <fullName evidence="1">non-specific serine/threonine protein kinase</fullName>
        <ecNumber evidence="1">2.7.11.1</ecNumber>
    </recommendedName>
</protein>
<dbReference type="PROSITE" id="PS50108">
    <property type="entry name" value="CRIB"/>
    <property type="match status" value="1"/>
</dbReference>
<dbReference type="SUPFAM" id="SSF50729">
    <property type="entry name" value="PH domain-like"/>
    <property type="match status" value="1"/>
</dbReference>
<evidence type="ECO:0000313" key="9">
    <source>
        <dbReference type="EMBL" id="KTB11680.1"/>
    </source>
</evidence>
<dbReference type="Gene3D" id="3.90.810.10">
    <property type="entry name" value="CRIB domain"/>
    <property type="match status" value="1"/>
</dbReference>
<dbReference type="InterPro" id="IPR036936">
    <property type="entry name" value="CRIB_dom_sf"/>
</dbReference>
<dbReference type="VEuPathDB" id="FungiDB:GW608_E01925"/>
<dbReference type="Gene3D" id="2.30.29.30">
    <property type="entry name" value="Pleckstrin-homology domain (PH domain)/Phosphotyrosine-binding domain (PTB)"/>
    <property type="match status" value="1"/>
</dbReference>
<evidence type="ECO:0000256" key="3">
    <source>
        <dbReference type="ARBA" id="ARBA00022679"/>
    </source>
</evidence>
<dbReference type="OrthoDB" id="248923at2759"/>
<dbReference type="VEuPathDB" id="FungiDB:GWK60_E01925"/>
<dbReference type="Pfam" id="PF00169">
    <property type="entry name" value="PH"/>
    <property type="match status" value="1"/>
</dbReference>
<evidence type="ECO:0000256" key="1">
    <source>
        <dbReference type="ARBA" id="ARBA00012513"/>
    </source>
</evidence>
<evidence type="ECO:0000313" key="10">
    <source>
        <dbReference type="EMBL" id="KTB12204.1"/>
    </source>
</evidence>
<dbReference type="InterPro" id="IPR001849">
    <property type="entry name" value="PH_domain"/>
</dbReference>
<dbReference type="EMBL" id="LLZZ01000031">
    <property type="protein sequence ID" value="KTB11680.1"/>
    <property type="molecule type" value="Genomic_DNA"/>
</dbReference>
<name>A0A0W0EL23_CANGB</name>
<dbReference type="InterPro" id="IPR000095">
    <property type="entry name" value="CRIB_dom"/>
</dbReference>
<dbReference type="SMART" id="SM00233">
    <property type="entry name" value="PH"/>
    <property type="match status" value="1"/>
</dbReference>
<dbReference type="CDD" id="cd01093">
    <property type="entry name" value="CRIB_PAK_like"/>
    <property type="match status" value="1"/>
</dbReference>
<evidence type="ECO:0000313" key="11">
    <source>
        <dbReference type="Proteomes" id="UP000054886"/>
    </source>
</evidence>
<keyword evidence="6" id="KW-0067">ATP-binding</keyword>
<dbReference type="FunFam" id="2.30.29.30:FF:000356">
    <property type="entry name" value="Non-specific serine/threonine protein kinase"/>
    <property type="match status" value="1"/>
</dbReference>
<dbReference type="InterPro" id="IPR033923">
    <property type="entry name" value="PAK_BD"/>
</dbReference>
<dbReference type="EC" id="2.7.11.1" evidence="1"/>
<dbReference type="SMART" id="SM00285">
    <property type="entry name" value="PBD"/>
    <property type="match status" value="1"/>
</dbReference>
<comment type="caution">
    <text evidence="9">The sequence shown here is derived from an EMBL/GenBank/DDBJ whole genome shotgun (WGS) entry which is preliminary data.</text>
</comment>
<dbReference type="PROSITE" id="PS50003">
    <property type="entry name" value="PH_DOMAIN"/>
    <property type="match status" value="1"/>
</dbReference>
<dbReference type="CDD" id="cd13279">
    <property type="entry name" value="PH_Cla4_Ste20"/>
    <property type="match status" value="1"/>
</dbReference>
<evidence type="ECO:0000256" key="5">
    <source>
        <dbReference type="ARBA" id="ARBA00022777"/>
    </source>
</evidence>
<evidence type="ECO:0000259" key="7">
    <source>
        <dbReference type="PROSITE" id="PS50003"/>
    </source>
</evidence>
<organism evidence="9 11">
    <name type="scientific">Candida glabrata</name>
    <name type="common">Yeast</name>
    <name type="synonym">Torulopsis glabrata</name>
    <dbReference type="NCBI Taxonomy" id="5478"/>
    <lineage>
        <taxon>Eukaryota</taxon>
        <taxon>Fungi</taxon>
        <taxon>Dikarya</taxon>
        <taxon>Ascomycota</taxon>
        <taxon>Saccharomycotina</taxon>
        <taxon>Saccharomycetes</taxon>
        <taxon>Saccharomycetales</taxon>
        <taxon>Saccharomycetaceae</taxon>
        <taxon>Nakaseomyces</taxon>
    </lineage>
</organism>
<dbReference type="Proteomes" id="UP000054886">
    <property type="component" value="Unassembled WGS sequence"/>
</dbReference>
<dbReference type="VEuPathDB" id="FungiDB:CAGL0E02145g"/>
<feature type="domain" description="CRIB" evidence="8">
    <location>
        <begin position="134"/>
        <end position="147"/>
    </location>
</feature>
<evidence type="ECO:0000259" key="8">
    <source>
        <dbReference type="PROSITE" id="PS50108"/>
    </source>
</evidence>
<dbReference type="GO" id="GO:0005524">
    <property type="term" value="F:ATP binding"/>
    <property type="evidence" value="ECO:0007669"/>
    <property type="project" value="UniProtKB-KW"/>
</dbReference>
<keyword evidence="4" id="KW-0547">Nucleotide-binding</keyword>
<accession>A0A0W0EL23</accession>
<reference evidence="9 11" key="1">
    <citation type="submission" date="2015-10" db="EMBL/GenBank/DDBJ databases">
        <title>Draft genomes sequences of Candida glabrata isolates 1A, 1B, 2A, 2B, 3A and 3B.</title>
        <authorList>
            <person name="Haavelsrud O.E."/>
            <person name="Gaustad P."/>
        </authorList>
    </citation>
    <scope>NUCLEOTIDE SEQUENCE [LARGE SCALE GENOMIC DNA]</scope>
    <source>
        <strain evidence="9">910700640</strain>
    </source>
</reference>
<evidence type="ECO:0000256" key="4">
    <source>
        <dbReference type="ARBA" id="ARBA00022741"/>
    </source>
</evidence>
<dbReference type="AlphaFoldDB" id="A0A0W0EL23"/>
<keyword evidence="5 9" id="KW-0418">Kinase</keyword>
<keyword evidence="2" id="KW-0723">Serine/threonine-protein kinase</keyword>
<evidence type="ECO:0000256" key="6">
    <source>
        <dbReference type="ARBA" id="ARBA00022840"/>
    </source>
</evidence>
<sequence>MMKAKPGQPLVVRRQGWVSYKDDGFLSLLWQKRYMILNDCYIDLYKGNKRTDSAIVSIPLTNIVCVSLHKAKPFCLEIVKVNSRPSMSVNGGGVASDSINKNNTKSIYVALKTEQELYGWVDTIFAKCPLLSGVSSPTNFIHSVHVGFEADTGNFIGLPSDWERMLAYNRSNTPVDKPNIIKSSNSIRRKFSLPKRSSSMSRARSVLKPVKQSLSINRKSSLRNDTTNMGKQACKITSHRNGARSPERGSQLWTYQNRNLGGRDSTVLSTRYDRHGHDQNRDDDDYIINTNTAFVNSIQTNSNDENSILHYYEQFLER</sequence>
<evidence type="ECO:0000256" key="2">
    <source>
        <dbReference type="ARBA" id="ARBA00022527"/>
    </source>
</evidence>
<dbReference type="VEuPathDB" id="FungiDB:GVI51_E01925"/>
<dbReference type="GO" id="GO:0004674">
    <property type="term" value="F:protein serine/threonine kinase activity"/>
    <property type="evidence" value="ECO:0007669"/>
    <property type="project" value="UniProtKB-KW"/>
</dbReference>
<dbReference type="VEuPathDB" id="FungiDB:B1J91_E02145g"/>
<feature type="domain" description="PH" evidence="7">
    <location>
        <begin position="11"/>
        <end position="129"/>
    </location>
</feature>
<dbReference type="Pfam" id="PF00786">
    <property type="entry name" value="PBD"/>
    <property type="match status" value="1"/>
</dbReference>
<keyword evidence="3" id="KW-0808">Transferase</keyword>
<gene>
    <name evidence="10" type="ORF">AO440_005889</name>
    <name evidence="9" type="ORF">AO440_005920</name>
</gene>
<proteinExistence type="predicted"/>
<dbReference type="EMBL" id="LLZZ01000023">
    <property type="protein sequence ID" value="KTB12204.1"/>
    <property type="molecule type" value="Genomic_DNA"/>
</dbReference>